<reference evidence="3" key="1">
    <citation type="submission" date="2022-11" db="UniProtKB">
        <authorList>
            <consortium name="WormBaseParasite"/>
        </authorList>
    </citation>
    <scope>IDENTIFICATION</scope>
</reference>
<name>A0A915D376_9BILA</name>
<sequence>MSSELISTAKPAFQKYPLFSWTNFVGLLPWIYFLPTLMLDIFIVTVIIRTFKTPFTSCWPARLYGMPSLGLPIT</sequence>
<dbReference type="AlphaFoldDB" id="A0A915D376"/>
<organism evidence="2 3">
    <name type="scientific">Ditylenchus dipsaci</name>
    <dbReference type="NCBI Taxonomy" id="166011"/>
    <lineage>
        <taxon>Eukaryota</taxon>
        <taxon>Metazoa</taxon>
        <taxon>Ecdysozoa</taxon>
        <taxon>Nematoda</taxon>
        <taxon>Chromadorea</taxon>
        <taxon>Rhabditida</taxon>
        <taxon>Tylenchina</taxon>
        <taxon>Tylenchomorpha</taxon>
        <taxon>Sphaerularioidea</taxon>
        <taxon>Anguinidae</taxon>
        <taxon>Anguininae</taxon>
        <taxon>Ditylenchus</taxon>
    </lineage>
</organism>
<dbReference type="WBParaSite" id="jg15439">
    <property type="protein sequence ID" value="jg15439"/>
    <property type="gene ID" value="jg15439"/>
</dbReference>
<evidence type="ECO:0000313" key="2">
    <source>
        <dbReference type="Proteomes" id="UP000887574"/>
    </source>
</evidence>
<evidence type="ECO:0000256" key="1">
    <source>
        <dbReference type="SAM" id="Phobius"/>
    </source>
</evidence>
<dbReference type="Proteomes" id="UP000887574">
    <property type="component" value="Unplaced"/>
</dbReference>
<evidence type="ECO:0000313" key="3">
    <source>
        <dbReference type="WBParaSite" id="jg15439"/>
    </source>
</evidence>
<keyword evidence="2" id="KW-1185">Reference proteome</keyword>
<accession>A0A915D376</accession>
<protein>
    <submittedName>
        <fullName evidence="3">Uncharacterized protein</fullName>
    </submittedName>
</protein>
<keyword evidence="1" id="KW-0812">Transmembrane</keyword>
<feature type="transmembrane region" description="Helical" evidence="1">
    <location>
        <begin position="27"/>
        <end position="48"/>
    </location>
</feature>
<proteinExistence type="predicted"/>
<keyword evidence="1" id="KW-0472">Membrane</keyword>
<keyword evidence="1" id="KW-1133">Transmembrane helix</keyword>